<evidence type="ECO:0000256" key="3">
    <source>
        <dbReference type="ARBA" id="ARBA00023002"/>
    </source>
</evidence>
<organism evidence="7 8">
    <name type="scientific">Rhodnius prolixus</name>
    <name type="common">Triatomid bug</name>
    <dbReference type="NCBI Taxonomy" id="13249"/>
    <lineage>
        <taxon>Eukaryota</taxon>
        <taxon>Metazoa</taxon>
        <taxon>Ecdysozoa</taxon>
        <taxon>Arthropoda</taxon>
        <taxon>Hexapoda</taxon>
        <taxon>Insecta</taxon>
        <taxon>Pterygota</taxon>
        <taxon>Neoptera</taxon>
        <taxon>Paraneoptera</taxon>
        <taxon>Hemiptera</taxon>
        <taxon>Heteroptera</taxon>
        <taxon>Panheteroptera</taxon>
        <taxon>Cimicomorpha</taxon>
        <taxon>Reduviidae</taxon>
        <taxon>Triatominae</taxon>
        <taxon>Rhodnius</taxon>
    </lineage>
</organism>
<name>T1HJ86_RHOPR</name>
<evidence type="ECO:0000313" key="7">
    <source>
        <dbReference type="EnsemblMetazoa" id="RPRC004109-PA"/>
    </source>
</evidence>
<dbReference type="InParanoid" id="T1HJ86"/>
<dbReference type="FunFam" id="3.40.50.360:FF:000010">
    <property type="entry name" value="FMN-dependent NADH-azoreductase"/>
    <property type="match status" value="1"/>
</dbReference>
<dbReference type="EMBL" id="ACPB03032119">
    <property type="status" value="NOT_ANNOTATED_CDS"/>
    <property type="molecule type" value="Genomic_DNA"/>
</dbReference>
<dbReference type="PROSITE" id="PS51379">
    <property type="entry name" value="4FE4S_FER_2"/>
    <property type="match status" value="1"/>
</dbReference>
<dbReference type="InterPro" id="IPR017900">
    <property type="entry name" value="4Fe4S_Fe_S_CS"/>
</dbReference>
<dbReference type="STRING" id="13249.T1HJ86"/>
<reference evidence="7" key="1">
    <citation type="submission" date="2015-05" db="UniProtKB">
        <authorList>
            <consortium name="EnsemblMetazoa"/>
        </authorList>
    </citation>
    <scope>IDENTIFICATION</scope>
</reference>
<keyword evidence="2" id="KW-0288">FMN</keyword>
<sequence>MERPLVAKAGLGWVGKHSLILNREAGSWFFLGELLIDLPLPVDQPLEEQCGRCVACMTTCPTEAIVAPYTVDARRCISYLTIELEGAIPEALRPLMGNRIYGWYSQSNQLADHFVAEWQAAHPNDTLTVRDLAANPIPVLDGELVGTLRPSDAPLTPRQQEALALSDTLIAELQAHDVVVLAAPMYNFNIPTQLKNYFDLVAPAGVTFRYTEQGPEGLVKGKRAIVLTSRGGIHKGTPSDLLEPYLRLFLGFIGITNVEFVFAEGYGYGPDVAQKATETAKAQLSSLAAA</sequence>
<dbReference type="HAMAP" id="MF_01216">
    <property type="entry name" value="Azoreductase_type1"/>
    <property type="match status" value="1"/>
</dbReference>
<proteinExistence type="inferred from homology"/>
<evidence type="ECO:0000256" key="1">
    <source>
        <dbReference type="ARBA" id="ARBA00022630"/>
    </source>
</evidence>
<dbReference type="Pfam" id="PF13484">
    <property type="entry name" value="Fer4_16"/>
    <property type="match status" value="1"/>
</dbReference>
<dbReference type="EC" id="1.7.1.17" evidence="5"/>
<evidence type="ECO:0000256" key="4">
    <source>
        <dbReference type="ARBA" id="ARBA00023027"/>
    </source>
</evidence>
<dbReference type="Gene3D" id="3.40.50.360">
    <property type="match status" value="1"/>
</dbReference>
<accession>T1HJ86</accession>
<dbReference type="InterPro" id="IPR017896">
    <property type="entry name" value="4Fe4S_Fe-S-bd"/>
</dbReference>
<dbReference type="InterPro" id="IPR003680">
    <property type="entry name" value="Flavodoxin_fold"/>
</dbReference>
<evidence type="ECO:0000256" key="6">
    <source>
        <dbReference type="ARBA" id="ARBA00048542"/>
    </source>
</evidence>
<dbReference type="EnsemblMetazoa" id="RPRC004109-RA">
    <property type="protein sequence ID" value="RPRC004109-PA"/>
    <property type="gene ID" value="RPRC004109"/>
</dbReference>
<dbReference type="HOGENOM" id="CLU_960805_0_0_1"/>
<comment type="catalytic activity">
    <reaction evidence="6">
        <text>N,N-dimethyl-1,4-phenylenediamine + anthranilate + 2 NAD(+) = 2-(4-dimethylaminophenyl)diazenylbenzoate + 2 NADH + 2 H(+)</text>
        <dbReference type="Rhea" id="RHEA:55872"/>
        <dbReference type="ChEBI" id="CHEBI:15378"/>
        <dbReference type="ChEBI" id="CHEBI:15783"/>
        <dbReference type="ChEBI" id="CHEBI:16567"/>
        <dbReference type="ChEBI" id="CHEBI:57540"/>
        <dbReference type="ChEBI" id="CHEBI:57945"/>
        <dbReference type="ChEBI" id="CHEBI:71579"/>
        <dbReference type="EC" id="1.7.1.17"/>
    </reaction>
    <physiologicalReaction direction="right-to-left" evidence="6">
        <dbReference type="Rhea" id="RHEA:55874"/>
    </physiologicalReaction>
</comment>
<dbReference type="InterPro" id="IPR023048">
    <property type="entry name" value="NADH:quinone_OxRdtase_FMN_depd"/>
</dbReference>
<dbReference type="PANTHER" id="PTHR43741">
    <property type="entry name" value="FMN-DEPENDENT NADH-AZOREDUCTASE 1"/>
    <property type="match status" value="1"/>
</dbReference>
<dbReference type="PROSITE" id="PS00198">
    <property type="entry name" value="4FE4S_FER_1"/>
    <property type="match status" value="1"/>
</dbReference>
<dbReference type="AlphaFoldDB" id="T1HJ86"/>
<keyword evidence="1" id="KW-0285">Flavoprotein</keyword>
<keyword evidence="8" id="KW-1185">Reference proteome</keyword>
<evidence type="ECO:0000256" key="2">
    <source>
        <dbReference type="ARBA" id="ARBA00022643"/>
    </source>
</evidence>
<dbReference type="eggNOG" id="ENOG502SEQC">
    <property type="taxonomic scope" value="Eukaryota"/>
</dbReference>
<evidence type="ECO:0000256" key="5">
    <source>
        <dbReference type="ARBA" id="ARBA00024061"/>
    </source>
</evidence>
<dbReference type="OMA" id="FIARPRV"/>
<keyword evidence="4" id="KW-0520">NAD</keyword>
<dbReference type="InterPro" id="IPR029039">
    <property type="entry name" value="Flavoprotein-like_sf"/>
</dbReference>
<dbReference type="PANTHER" id="PTHR43741:SF2">
    <property type="entry name" value="FMN-DEPENDENT NADH:QUINONE OXIDOREDUCTASE"/>
    <property type="match status" value="1"/>
</dbReference>
<dbReference type="SUPFAM" id="SSF46548">
    <property type="entry name" value="alpha-helical ferredoxin"/>
    <property type="match status" value="1"/>
</dbReference>
<dbReference type="GO" id="GO:0010181">
    <property type="term" value="F:FMN binding"/>
    <property type="evidence" value="ECO:0007669"/>
    <property type="project" value="InterPro"/>
</dbReference>
<evidence type="ECO:0000313" key="8">
    <source>
        <dbReference type="Proteomes" id="UP000015103"/>
    </source>
</evidence>
<keyword evidence="3" id="KW-0560">Oxidoreductase</keyword>
<protein>
    <recommendedName>
        <fullName evidence="5">FMN-dependent NADH-azoreductase</fullName>
        <ecNumber evidence="5">1.7.1.17</ecNumber>
    </recommendedName>
</protein>
<dbReference type="GO" id="GO:0016655">
    <property type="term" value="F:oxidoreductase activity, acting on NAD(P)H, quinone or similar compound as acceptor"/>
    <property type="evidence" value="ECO:0007669"/>
    <property type="project" value="InterPro"/>
</dbReference>
<dbReference type="Pfam" id="PF02525">
    <property type="entry name" value="Flavodoxin_2"/>
    <property type="match status" value="1"/>
</dbReference>
<dbReference type="SUPFAM" id="SSF52218">
    <property type="entry name" value="Flavoproteins"/>
    <property type="match status" value="1"/>
</dbReference>
<dbReference type="VEuPathDB" id="VectorBase:RPRC004109"/>
<dbReference type="Proteomes" id="UP000015103">
    <property type="component" value="Unassembled WGS sequence"/>
</dbReference>
<dbReference type="InterPro" id="IPR050104">
    <property type="entry name" value="FMN-dep_NADH:Q_OxRdtase_AzoR1"/>
</dbReference>